<evidence type="ECO:0000259" key="4">
    <source>
        <dbReference type="PROSITE" id="PS51471"/>
    </source>
</evidence>
<dbReference type="InterPro" id="IPR050231">
    <property type="entry name" value="Iron_ascorbate_oxido_reductase"/>
</dbReference>
<dbReference type="Pfam" id="PF03171">
    <property type="entry name" value="2OG-FeII_Oxy"/>
    <property type="match status" value="1"/>
</dbReference>
<evidence type="ECO:0000256" key="2">
    <source>
        <dbReference type="ARBA" id="ARBA00023004"/>
    </source>
</evidence>
<keyword evidence="6" id="KW-1185">Reference proteome</keyword>
<protein>
    <recommendedName>
        <fullName evidence="4">Fe2OG dioxygenase domain-containing protein</fullName>
    </recommendedName>
</protein>
<dbReference type="InterPro" id="IPR026992">
    <property type="entry name" value="DIOX_N"/>
</dbReference>
<sequence length="330" mass="37754">MAIDAEIEFPTIELRSSDLKRGTKGWNRLCKRVREACETFGCFDVVYKKISTKIREDAFELQKELVKVPVERKQKNTSPLPCHGWVGPCEQVSMLYEGFGVADASNYDSVNNFAQLMWPNGQPRFTDTIHTLATQMEELNKLIWLMLTDSYGLQEDSLKMNYKTLVRMMKYLAPPPGEYERGFFAHTDKPISTLICEDKSGLEIEVNNDQWIKLTNLSPSSFVFIVGDPLKAWSNGRLKSVNHRVMMSGDKDRYSIAAFVIPNEGTIIKAPKELIDEKHPQLFKEFDFMDFFLYAISDPAKHIDSGELLHAYASITWAVNVTCKIWLGLE</sequence>
<evidence type="ECO:0000313" key="6">
    <source>
        <dbReference type="Proteomes" id="UP000032142"/>
    </source>
</evidence>
<keyword evidence="3" id="KW-0560">Oxidoreductase</keyword>
<dbReference type="SUPFAM" id="SSF51197">
    <property type="entry name" value="Clavaminate synthase-like"/>
    <property type="match status" value="1"/>
</dbReference>
<dbReference type="Pfam" id="PF14226">
    <property type="entry name" value="DIOX_N"/>
    <property type="match status" value="1"/>
</dbReference>
<dbReference type="Proteomes" id="UP000032142">
    <property type="component" value="Unassembled WGS sequence"/>
</dbReference>
<dbReference type="InterPro" id="IPR044861">
    <property type="entry name" value="IPNS-like_FE2OG_OXY"/>
</dbReference>
<accession>A0A0B0P6E4</accession>
<keyword evidence="2 3" id="KW-0408">Iron</keyword>
<dbReference type="InterPro" id="IPR027443">
    <property type="entry name" value="IPNS-like_sf"/>
</dbReference>
<reference evidence="6" key="1">
    <citation type="submission" date="2014-09" db="EMBL/GenBank/DDBJ databases">
        <authorList>
            <person name="Mudge J."/>
            <person name="Ramaraj T."/>
            <person name="Lindquist I.E."/>
            <person name="Bharti A.K."/>
            <person name="Sundararajan A."/>
            <person name="Cameron C.T."/>
            <person name="Woodward J.E."/>
            <person name="May G.D."/>
            <person name="Brubaker C."/>
            <person name="Broadhvest J."/>
            <person name="Wilkins T.A."/>
        </authorList>
    </citation>
    <scope>NUCLEOTIDE SEQUENCE</scope>
    <source>
        <strain evidence="6">cv. AKA8401</strain>
    </source>
</reference>
<proteinExistence type="inferred from homology"/>
<dbReference type="GO" id="GO:0046872">
    <property type="term" value="F:metal ion binding"/>
    <property type="evidence" value="ECO:0007669"/>
    <property type="project" value="UniProtKB-KW"/>
</dbReference>
<dbReference type="EMBL" id="KN415795">
    <property type="protein sequence ID" value="KHG20467.1"/>
    <property type="molecule type" value="Genomic_DNA"/>
</dbReference>
<dbReference type="Gene3D" id="2.60.120.330">
    <property type="entry name" value="B-lactam Antibiotic, Isopenicillin N Synthase, Chain"/>
    <property type="match status" value="1"/>
</dbReference>
<gene>
    <name evidence="5" type="ORF">F383_25524</name>
</gene>
<dbReference type="AlphaFoldDB" id="A0A0B0P6E4"/>
<organism evidence="5 6">
    <name type="scientific">Gossypium arboreum</name>
    <name type="common">Tree cotton</name>
    <name type="synonym">Gossypium nanking</name>
    <dbReference type="NCBI Taxonomy" id="29729"/>
    <lineage>
        <taxon>Eukaryota</taxon>
        <taxon>Viridiplantae</taxon>
        <taxon>Streptophyta</taxon>
        <taxon>Embryophyta</taxon>
        <taxon>Tracheophyta</taxon>
        <taxon>Spermatophyta</taxon>
        <taxon>Magnoliopsida</taxon>
        <taxon>eudicotyledons</taxon>
        <taxon>Gunneridae</taxon>
        <taxon>Pentapetalae</taxon>
        <taxon>rosids</taxon>
        <taxon>malvids</taxon>
        <taxon>Malvales</taxon>
        <taxon>Malvaceae</taxon>
        <taxon>Malvoideae</taxon>
        <taxon>Gossypium</taxon>
    </lineage>
</organism>
<dbReference type="PANTHER" id="PTHR47990">
    <property type="entry name" value="2-OXOGLUTARATE (2OG) AND FE(II)-DEPENDENT OXYGENASE SUPERFAMILY PROTEIN-RELATED"/>
    <property type="match status" value="1"/>
</dbReference>
<comment type="similarity">
    <text evidence="3">Belongs to the iron/ascorbate-dependent oxidoreductase family.</text>
</comment>
<evidence type="ECO:0000256" key="1">
    <source>
        <dbReference type="ARBA" id="ARBA00022723"/>
    </source>
</evidence>
<keyword evidence="1 3" id="KW-0479">Metal-binding</keyword>
<name>A0A0B0P6E4_GOSAR</name>
<dbReference type="InterPro" id="IPR005123">
    <property type="entry name" value="Oxoglu/Fe-dep_dioxygenase_dom"/>
</dbReference>
<dbReference type="GO" id="GO:0016491">
    <property type="term" value="F:oxidoreductase activity"/>
    <property type="evidence" value="ECO:0007669"/>
    <property type="project" value="UniProtKB-KW"/>
</dbReference>
<feature type="domain" description="Fe2OG dioxygenase" evidence="4">
    <location>
        <begin position="162"/>
        <end position="262"/>
    </location>
</feature>
<dbReference type="PROSITE" id="PS51471">
    <property type="entry name" value="FE2OG_OXY"/>
    <property type="match status" value="1"/>
</dbReference>
<evidence type="ECO:0000256" key="3">
    <source>
        <dbReference type="RuleBase" id="RU003682"/>
    </source>
</evidence>
<evidence type="ECO:0000313" key="5">
    <source>
        <dbReference type="EMBL" id="KHG20467.1"/>
    </source>
</evidence>